<keyword evidence="2" id="KW-1185">Reference proteome</keyword>
<name>A0ABS9RPR6_9FLAO</name>
<dbReference type="RefSeq" id="WP_240575925.1">
    <property type="nucleotide sequence ID" value="NZ_JAKVQD010000385.1"/>
</dbReference>
<reference evidence="1" key="1">
    <citation type="submission" date="2022-02" db="EMBL/GenBank/DDBJ databases">
        <title>Aestuariibaculum sp., a marine bacterium isolated from sediment in Guangxi.</title>
        <authorList>
            <person name="Ying J."/>
        </authorList>
    </citation>
    <scope>NUCLEOTIDE SEQUENCE</scope>
    <source>
        <strain evidence="1">L182</strain>
    </source>
</reference>
<protein>
    <recommendedName>
        <fullName evidence="3">VWA domain-containing protein</fullName>
    </recommendedName>
</protein>
<feature type="non-terminal residue" evidence="1">
    <location>
        <position position="78"/>
    </location>
</feature>
<comment type="caution">
    <text evidence="1">The sequence shown here is derived from an EMBL/GenBank/DDBJ whole genome shotgun (WGS) entry which is preliminary data.</text>
</comment>
<organism evidence="1 2">
    <name type="scientific">Aestuariibaculum lutulentum</name>
    <dbReference type="NCBI Taxonomy" id="2920935"/>
    <lineage>
        <taxon>Bacteria</taxon>
        <taxon>Pseudomonadati</taxon>
        <taxon>Bacteroidota</taxon>
        <taxon>Flavobacteriia</taxon>
        <taxon>Flavobacteriales</taxon>
        <taxon>Flavobacteriaceae</taxon>
    </lineage>
</organism>
<dbReference type="EMBL" id="JAKVQD010000385">
    <property type="protein sequence ID" value="MCH4554457.1"/>
    <property type="molecule type" value="Genomic_DNA"/>
</dbReference>
<feature type="non-terminal residue" evidence="1">
    <location>
        <position position="1"/>
    </location>
</feature>
<accession>A0ABS9RPR6</accession>
<proteinExistence type="predicted"/>
<sequence>NQIQITSLTAVAPTDANGRRTATVTYTATSHNLFSRLLGMGVLNIGGTSQTTNATAPNINFYMLLDVSGSMALPTTTA</sequence>
<evidence type="ECO:0000313" key="1">
    <source>
        <dbReference type="EMBL" id="MCH4554457.1"/>
    </source>
</evidence>
<dbReference type="Proteomes" id="UP001156141">
    <property type="component" value="Unassembled WGS sequence"/>
</dbReference>
<evidence type="ECO:0000313" key="2">
    <source>
        <dbReference type="Proteomes" id="UP001156141"/>
    </source>
</evidence>
<gene>
    <name evidence="1" type="ORF">MKW35_17690</name>
</gene>
<evidence type="ECO:0008006" key="3">
    <source>
        <dbReference type="Google" id="ProtNLM"/>
    </source>
</evidence>